<reference evidence="1 2" key="1">
    <citation type="submission" date="2020-04" db="EMBL/GenBank/DDBJ databases">
        <title>Genome sequence for Sphingorhabdus sp. strain M1.</title>
        <authorList>
            <person name="Park S.-J."/>
        </authorList>
    </citation>
    <scope>NUCLEOTIDE SEQUENCE [LARGE SCALE GENOMIC DNA]</scope>
    <source>
        <strain evidence="1 2">JK6</strain>
    </source>
</reference>
<name>A0A6H2DPQ0_9SPHN</name>
<organism evidence="1 2">
    <name type="scientific">Parasphingorhabdus halotolerans</name>
    <dbReference type="NCBI Taxonomy" id="2725558"/>
    <lineage>
        <taxon>Bacteria</taxon>
        <taxon>Pseudomonadati</taxon>
        <taxon>Pseudomonadota</taxon>
        <taxon>Alphaproteobacteria</taxon>
        <taxon>Sphingomonadales</taxon>
        <taxon>Sphingomonadaceae</taxon>
        <taxon>Parasphingorhabdus</taxon>
    </lineage>
</organism>
<dbReference type="EMBL" id="CP051217">
    <property type="protein sequence ID" value="QJB70314.1"/>
    <property type="molecule type" value="Genomic_DNA"/>
</dbReference>
<dbReference type="AlphaFoldDB" id="A0A6H2DPQ0"/>
<dbReference type="KEGG" id="phao:HF685_14380"/>
<evidence type="ECO:0000313" key="2">
    <source>
        <dbReference type="Proteomes" id="UP000501600"/>
    </source>
</evidence>
<sequence length="228" mass="26735">MSAIKALDLQKIDQCIREALDRASSGGLYDLGLLSCGPYITRQLRKFERDLENFAKAKAAKKRSETHTQAWSSGHDLTSAVREMRRRLEDQEKETQLILLDDAIIPPHSFSDKVDVRVNYQCRRTIQDPWFYGSIQFFHNVDMRPDYTRPQPKRKPSAAKVERERQEKLYGHWETLRMQALHAVREFLKSEGDPARMPETFEAKPSSHDRYLNNFSCNFWLDQETKNN</sequence>
<keyword evidence="2" id="KW-1185">Reference proteome</keyword>
<evidence type="ECO:0000313" key="1">
    <source>
        <dbReference type="EMBL" id="QJB70314.1"/>
    </source>
</evidence>
<dbReference type="RefSeq" id="WP_168820580.1">
    <property type="nucleotide sequence ID" value="NZ_CP051217.1"/>
</dbReference>
<dbReference type="Proteomes" id="UP000501600">
    <property type="component" value="Chromosome"/>
</dbReference>
<proteinExistence type="predicted"/>
<accession>A0A6H2DPQ0</accession>
<gene>
    <name evidence="1" type="ORF">HF685_14380</name>
</gene>
<protein>
    <submittedName>
        <fullName evidence="1">Uncharacterized protein</fullName>
    </submittedName>
</protein>